<accession>A0ABY9RBU1</accession>
<evidence type="ECO:0000259" key="1">
    <source>
        <dbReference type="Pfam" id="PF18096"/>
    </source>
</evidence>
<feature type="domain" description="PG-1098 ferredoxin-like" evidence="2">
    <location>
        <begin position="277"/>
        <end position="319"/>
    </location>
</feature>
<evidence type="ECO:0000313" key="4">
    <source>
        <dbReference type="Proteomes" id="UP001180481"/>
    </source>
</evidence>
<dbReference type="EMBL" id="CP133721">
    <property type="protein sequence ID" value="WMW78711.1"/>
    <property type="molecule type" value="Genomic_DNA"/>
</dbReference>
<dbReference type="InterPro" id="IPR041497">
    <property type="entry name" value="Thump-like"/>
</dbReference>
<dbReference type="Pfam" id="PF22013">
    <property type="entry name" value="PG_1098_Fer"/>
    <property type="match status" value="1"/>
</dbReference>
<name>A0ABY9RBU1_9FLAO</name>
<dbReference type="Pfam" id="PF18096">
    <property type="entry name" value="Thump_like"/>
    <property type="match status" value="1"/>
</dbReference>
<keyword evidence="3" id="KW-0489">Methyltransferase</keyword>
<proteinExistence type="predicted"/>
<dbReference type="Proteomes" id="UP001180481">
    <property type="component" value="Chromosome"/>
</dbReference>
<reference evidence="3" key="1">
    <citation type="submission" date="2023-09" db="EMBL/GenBank/DDBJ databases">
        <title>Flavobacterium sp. 20NA77.7 isolated from freshwater.</title>
        <authorList>
            <person name="Le V."/>
            <person name="Ko S.-R."/>
            <person name="Ahn C.-Y."/>
            <person name="Oh H.-M."/>
        </authorList>
    </citation>
    <scope>NUCLEOTIDE SEQUENCE</scope>
    <source>
        <strain evidence="3">20NA77.7</strain>
    </source>
</reference>
<sequence>MIVGLLSKEIQEFITNSLQSNIAKLALSKNPFPEVEWKEILTQIVSKNKAKNKLPTWFQNENIYYPSSLSIEQSSSESTAKYKASLVKGEVLADLTGGFGVDCYYFSEHVTTVFHCEKNQDLSEIVAYNYKKLNKSNIKCIIGDSALFLKNYTEKFDWIYIDPSRRSDSKGKVFMLKDCLPNVPENLAFYFEKTNQILLKTAPILDIAAGLKELKNVKSIHVVALENEVKELLWVLEKNYDKEISVSANNLHDKKTDTLSFILNSEEQLTYSLPKLFIYEPNAAILKSGGANYLCTTYPVTKLHSHSHLFTNDKLIDFPGRRFIIDQQIPFTKNEIKKQLQGKKMNITTRNFPLSVEEIRGKYKINDGGNVYAFFTTNLNDEKIVLLCSKI</sequence>
<protein>
    <submittedName>
        <fullName evidence="3">Class I SAM-dependent methyltransferase</fullName>
    </submittedName>
</protein>
<keyword evidence="4" id="KW-1185">Reference proteome</keyword>
<feature type="domain" description="THUMP-like" evidence="1">
    <location>
        <begin position="320"/>
        <end position="390"/>
    </location>
</feature>
<evidence type="ECO:0000313" key="3">
    <source>
        <dbReference type="EMBL" id="WMW78711.1"/>
    </source>
</evidence>
<evidence type="ECO:0000259" key="2">
    <source>
        <dbReference type="Pfam" id="PF22013"/>
    </source>
</evidence>
<keyword evidence="3" id="KW-0808">Transferase</keyword>
<dbReference type="InterPro" id="IPR054168">
    <property type="entry name" value="PG_1098_Fer"/>
</dbReference>
<gene>
    <name evidence="3" type="ORF">RF683_04515</name>
</gene>
<dbReference type="GO" id="GO:0008168">
    <property type="term" value="F:methyltransferase activity"/>
    <property type="evidence" value="ECO:0007669"/>
    <property type="project" value="UniProtKB-KW"/>
</dbReference>
<dbReference type="Gene3D" id="1.10.10.1110">
    <property type="entry name" value="Methyltransferase PG1098, N-terminal domain"/>
    <property type="match status" value="1"/>
</dbReference>
<dbReference type="InterPro" id="IPR029063">
    <property type="entry name" value="SAM-dependent_MTases_sf"/>
</dbReference>
<dbReference type="Gene3D" id="3.40.50.150">
    <property type="entry name" value="Vaccinia Virus protein VP39"/>
    <property type="match status" value="1"/>
</dbReference>
<dbReference type="RefSeq" id="WP_309533005.1">
    <property type="nucleotide sequence ID" value="NZ_CP133721.1"/>
</dbReference>
<dbReference type="GO" id="GO:0032259">
    <property type="term" value="P:methylation"/>
    <property type="evidence" value="ECO:0007669"/>
    <property type="project" value="UniProtKB-KW"/>
</dbReference>
<dbReference type="SUPFAM" id="SSF53335">
    <property type="entry name" value="S-adenosyl-L-methionine-dependent methyltransferases"/>
    <property type="match status" value="1"/>
</dbReference>
<organism evidence="3 4">
    <name type="scientific">Flavobacterium nakdongensis</name>
    <dbReference type="NCBI Taxonomy" id="3073563"/>
    <lineage>
        <taxon>Bacteria</taxon>
        <taxon>Pseudomonadati</taxon>
        <taxon>Bacteroidota</taxon>
        <taxon>Flavobacteriia</taxon>
        <taxon>Flavobacteriales</taxon>
        <taxon>Flavobacteriaceae</taxon>
        <taxon>Flavobacterium</taxon>
    </lineage>
</organism>